<dbReference type="Proteomes" id="UP000552709">
    <property type="component" value="Unassembled WGS sequence"/>
</dbReference>
<keyword evidence="3" id="KW-1185">Reference proteome</keyword>
<comment type="caution">
    <text evidence="2">The sequence shown here is derived from an EMBL/GenBank/DDBJ whole genome shotgun (WGS) entry which is preliminary data.</text>
</comment>
<organism evidence="2 3">
    <name type="scientific">Deinococcus humi</name>
    <dbReference type="NCBI Taxonomy" id="662880"/>
    <lineage>
        <taxon>Bacteria</taxon>
        <taxon>Thermotogati</taxon>
        <taxon>Deinococcota</taxon>
        <taxon>Deinococci</taxon>
        <taxon>Deinococcales</taxon>
        <taxon>Deinococcaceae</taxon>
        <taxon>Deinococcus</taxon>
    </lineage>
</organism>
<proteinExistence type="predicted"/>
<dbReference type="RefSeq" id="WP_221284284.1">
    <property type="nucleotide sequence ID" value="NZ_JACHFL010000011.1"/>
</dbReference>
<evidence type="ECO:0000313" key="3">
    <source>
        <dbReference type="Proteomes" id="UP000552709"/>
    </source>
</evidence>
<gene>
    <name evidence="2" type="ORF">HNQ08_003741</name>
</gene>
<feature type="transmembrane region" description="Helical" evidence="1">
    <location>
        <begin position="20"/>
        <end position="44"/>
    </location>
</feature>
<dbReference type="EMBL" id="JACHFL010000011">
    <property type="protein sequence ID" value="MBB5364628.1"/>
    <property type="molecule type" value="Genomic_DNA"/>
</dbReference>
<reference evidence="2 3" key="1">
    <citation type="submission" date="2020-08" db="EMBL/GenBank/DDBJ databases">
        <title>Genomic Encyclopedia of Type Strains, Phase IV (KMG-IV): sequencing the most valuable type-strain genomes for metagenomic binning, comparative biology and taxonomic classification.</title>
        <authorList>
            <person name="Goeker M."/>
        </authorList>
    </citation>
    <scope>NUCLEOTIDE SEQUENCE [LARGE SCALE GENOMIC DNA]</scope>
    <source>
        <strain evidence="2 3">DSM 27939</strain>
    </source>
</reference>
<keyword evidence="1" id="KW-0812">Transmembrane</keyword>
<dbReference type="AlphaFoldDB" id="A0A7W8JXF5"/>
<name>A0A7W8JXF5_9DEIO</name>
<evidence type="ECO:0000313" key="2">
    <source>
        <dbReference type="EMBL" id="MBB5364628.1"/>
    </source>
</evidence>
<protein>
    <submittedName>
        <fullName evidence="2">Uncharacterized protein</fullName>
    </submittedName>
</protein>
<sequence>MAPVLLDGADTSLRDLRANAGPVGSLVVVAVGLTTVAVTTRLLLPEFPWAAAIALGALVAPPDNGSTSSWGCVALTYRAECGEQGWPENHAPPAATVDHIWNACF</sequence>
<evidence type="ECO:0000256" key="1">
    <source>
        <dbReference type="SAM" id="Phobius"/>
    </source>
</evidence>
<keyword evidence="1" id="KW-0472">Membrane</keyword>
<keyword evidence="1" id="KW-1133">Transmembrane helix</keyword>
<accession>A0A7W8JXF5</accession>